<dbReference type="InParanoid" id="Q4UIB9"/>
<evidence type="ECO:0000313" key="5">
    <source>
        <dbReference type="EMBL" id="SVP89068.1"/>
    </source>
</evidence>
<dbReference type="SUPFAM" id="SSF46579">
    <property type="entry name" value="Prefoldin"/>
    <property type="match status" value="1"/>
</dbReference>
<comment type="function">
    <text evidence="3">Binds specifically to cytosolic chaperonin (c-CPN) and transfers target proteins to it. Binds to nascent polypeptide chain and promotes folding in an environment in which there are many competing pathways for nonnative proteins.</text>
</comment>
<dbReference type="FunCoup" id="Q4UIB9">
    <property type="interactions" value="385"/>
</dbReference>
<reference evidence="4 7" key="1">
    <citation type="journal article" date="2005" name="Science">
        <title>Genome of the host-cell transforming parasite Theileria annulata compared with T. parva.</title>
        <authorList>
            <person name="Pain A."/>
            <person name="Renauld H."/>
            <person name="Berriman M."/>
            <person name="Murphy L."/>
            <person name="Yeats C.A."/>
            <person name="Weir W."/>
            <person name="Kerhornou A."/>
            <person name="Aslett M."/>
            <person name="Bishop R."/>
            <person name="Bouchier C."/>
            <person name="Cochet M."/>
            <person name="Coulson R.M.R."/>
            <person name="Cronin A."/>
            <person name="de Villiers E.P."/>
            <person name="Fraser A."/>
            <person name="Fosker N."/>
            <person name="Gardner M."/>
            <person name="Goble A."/>
            <person name="Griffiths-Jones S."/>
            <person name="Harris D.E."/>
            <person name="Katzer F."/>
            <person name="Larke N."/>
            <person name="Lord A."/>
            <person name="Maser P."/>
            <person name="McKellar S."/>
            <person name="Mooney P."/>
            <person name="Morton F."/>
            <person name="Nene V."/>
            <person name="O'Neil S."/>
            <person name="Price C."/>
            <person name="Quail M.A."/>
            <person name="Rabbinowitsch E."/>
            <person name="Rawlings N.D."/>
            <person name="Rutter S."/>
            <person name="Saunders D."/>
            <person name="Seeger K."/>
            <person name="Shah T."/>
            <person name="Squares R."/>
            <person name="Squares S."/>
            <person name="Tivey A."/>
            <person name="Walker A.R."/>
            <person name="Woodward J."/>
            <person name="Dobbelaere D.A.E."/>
            <person name="Langsley G."/>
            <person name="Rajandream M.A."/>
            <person name="McKeever D."/>
            <person name="Shiels B."/>
            <person name="Tait A."/>
            <person name="Barrell B.G."/>
            <person name="Hall N."/>
        </authorList>
    </citation>
    <scope>NUCLEOTIDE SEQUENCE [LARGE SCALE GENOMIC DNA]</scope>
    <source>
        <strain evidence="7">Ankara</strain>
        <strain evidence="4">Ankara isolate clone C9</strain>
    </source>
</reference>
<evidence type="ECO:0000313" key="4">
    <source>
        <dbReference type="EMBL" id="CAI73170.1"/>
    </source>
</evidence>
<dbReference type="AlphaFoldDB" id="Q4UIB9"/>
<evidence type="ECO:0000256" key="3">
    <source>
        <dbReference type="PIRNR" id="PIRNR016396"/>
    </source>
</evidence>
<accession>Q4UIB9</accession>
<dbReference type="EMBL" id="UIVT01000001">
    <property type="protein sequence ID" value="SVP89068.1"/>
    <property type="molecule type" value="Genomic_DNA"/>
</dbReference>
<dbReference type="GO" id="GO:0015631">
    <property type="term" value="F:tubulin binding"/>
    <property type="evidence" value="ECO:0007669"/>
    <property type="project" value="TreeGrafter"/>
</dbReference>
<dbReference type="STRING" id="5874.Q4UIB9"/>
<dbReference type="Proteomes" id="UP000001950">
    <property type="component" value="Chromosome 1"/>
</dbReference>
<dbReference type="GO" id="GO:0006457">
    <property type="term" value="P:protein folding"/>
    <property type="evidence" value="ECO:0007669"/>
    <property type="project" value="UniProtKB-UniRule"/>
</dbReference>
<dbReference type="EMBL" id="CR940347">
    <property type="protein sequence ID" value="CAI73170.1"/>
    <property type="molecule type" value="Genomic_DNA"/>
</dbReference>
<proteinExistence type="inferred from homology"/>
<gene>
    <name evidence="4" type="ORF">TA06440</name>
    <name evidence="5" type="ORF">TAT_000092100</name>
    <name evidence="6" type="ORF">TAV_000091500</name>
</gene>
<dbReference type="GO" id="GO:0005737">
    <property type="term" value="C:cytoplasm"/>
    <property type="evidence" value="ECO:0007669"/>
    <property type="project" value="TreeGrafter"/>
</dbReference>
<comment type="similarity">
    <text evidence="1 3">Belongs to the prefoldin subunit alpha family.</text>
</comment>
<dbReference type="RefSeq" id="XP_953848.1">
    <property type="nucleotide sequence ID" value="XM_948755.1"/>
</dbReference>
<reference evidence="5" key="2">
    <citation type="submission" date="2018-07" db="EMBL/GenBank/DDBJ databases">
        <authorList>
            <person name="Quirk P.G."/>
            <person name="Krulwich T.A."/>
        </authorList>
    </citation>
    <scope>NUCLEOTIDE SEQUENCE</scope>
    <source>
        <strain evidence="5">Anand</strain>
    </source>
</reference>
<dbReference type="GeneID" id="3864527"/>
<dbReference type="CDD" id="cd23156">
    <property type="entry name" value="Prefoldin_3"/>
    <property type="match status" value="1"/>
</dbReference>
<dbReference type="Gene3D" id="1.10.287.370">
    <property type="match status" value="1"/>
</dbReference>
<dbReference type="eggNOG" id="KOG3313">
    <property type="taxonomic scope" value="Eukaryota"/>
</dbReference>
<dbReference type="OrthoDB" id="6375174at2759"/>
<evidence type="ECO:0000313" key="7">
    <source>
        <dbReference type="Proteomes" id="UP000001950"/>
    </source>
</evidence>
<dbReference type="PANTHER" id="PTHR12409">
    <property type="entry name" value="PREFOLDIN SUBUNIT 3"/>
    <property type="match status" value="1"/>
</dbReference>
<dbReference type="GO" id="GO:0016272">
    <property type="term" value="C:prefoldin complex"/>
    <property type="evidence" value="ECO:0007669"/>
    <property type="project" value="UniProtKB-UniRule"/>
</dbReference>
<dbReference type="GO" id="GO:0007017">
    <property type="term" value="P:microtubule-based process"/>
    <property type="evidence" value="ECO:0007669"/>
    <property type="project" value="TreeGrafter"/>
</dbReference>
<sequence>MNYSDFISNDASNSNVPEAKYIDNIEKFVGDRNSAELTQVAKELLAKYRFMEKNSMSKIGLIKDKLPELKDAINTLEKLKKKKESGDKSDIITYFKISDTLYSEARIPYTESAFLWLGANTMVEYPIDDAIKLLTDQHDGIELLIDSINLELDWIKRQITCTEITVARLHNYTVMKNAANQPKSENVK</sequence>
<evidence type="ECO:0000313" key="6">
    <source>
        <dbReference type="EMBL" id="SVP90210.1"/>
    </source>
</evidence>
<keyword evidence="7" id="KW-1185">Reference proteome</keyword>
<dbReference type="PIRSF" id="PIRSF016396">
    <property type="entry name" value="Prefoldin_subunit_3"/>
    <property type="match status" value="1"/>
</dbReference>
<evidence type="ECO:0000256" key="1">
    <source>
        <dbReference type="ARBA" id="ARBA00010048"/>
    </source>
</evidence>
<dbReference type="InterPro" id="IPR016655">
    <property type="entry name" value="PFD3"/>
</dbReference>
<dbReference type="InterPro" id="IPR009053">
    <property type="entry name" value="Prefoldin"/>
</dbReference>
<dbReference type="KEGG" id="tan:TA06440"/>
<dbReference type="GO" id="GO:0007021">
    <property type="term" value="P:tubulin complex assembly"/>
    <property type="evidence" value="ECO:0007669"/>
    <property type="project" value="TreeGrafter"/>
</dbReference>
<organism evidence="4 7">
    <name type="scientific">Theileria annulata</name>
    <dbReference type="NCBI Taxonomy" id="5874"/>
    <lineage>
        <taxon>Eukaryota</taxon>
        <taxon>Sar</taxon>
        <taxon>Alveolata</taxon>
        <taxon>Apicomplexa</taxon>
        <taxon>Aconoidasida</taxon>
        <taxon>Piroplasmida</taxon>
        <taxon>Theileriidae</taxon>
        <taxon>Theileria</taxon>
    </lineage>
</organism>
<dbReference type="VEuPathDB" id="PiroplasmaDB:TA06440"/>
<dbReference type="EMBL" id="UIVS01000001">
    <property type="protein sequence ID" value="SVP90210.1"/>
    <property type="molecule type" value="Genomic_DNA"/>
</dbReference>
<keyword evidence="2 3" id="KW-0143">Chaperone</keyword>
<protein>
    <recommendedName>
        <fullName evidence="3">Prefoldin subunit 3</fullName>
    </recommendedName>
</protein>
<dbReference type="OMA" id="YNWDVAQ"/>
<dbReference type="PANTHER" id="PTHR12409:SF0">
    <property type="entry name" value="PREFOLDIN SUBUNIT 3"/>
    <property type="match status" value="1"/>
</dbReference>
<evidence type="ECO:0000256" key="2">
    <source>
        <dbReference type="ARBA" id="ARBA00023186"/>
    </source>
</evidence>
<name>Q4UIB9_THEAN</name>
<dbReference type="Pfam" id="PF02996">
    <property type="entry name" value="Prefoldin"/>
    <property type="match status" value="1"/>
</dbReference>
<dbReference type="InterPro" id="IPR004127">
    <property type="entry name" value="Prefoldin_subunit_alpha"/>
</dbReference>
<comment type="subunit">
    <text evidence="3">Heterohexamer of two PFD-alpha type and four PFD-beta type subunits.</text>
</comment>